<evidence type="ECO:0000313" key="3">
    <source>
        <dbReference type="EMBL" id="KJH41727.1"/>
    </source>
</evidence>
<dbReference type="OrthoDB" id="5874388at2759"/>
<keyword evidence="4" id="KW-1185">Reference proteome</keyword>
<evidence type="ECO:0000313" key="4">
    <source>
        <dbReference type="Proteomes" id="UP000053766"/>
    </source>
</evidence>
<feature type="coiled-coil region" evidence="1">
    <location>
        <begin position="55"/>
        <end position="82"/>
    </location>
</feature>
<keyword evidence="2" id="KW-1133">Transmembrane helix</keyword>
<keyword evidence="1" id="KW-0175">Coiled coil</keyword>
<keyword evidence="2" id="KW-0812">Transmembrane</keyword>
<dbReference type="EMBL" id="KN716770">
    <property type="protein sequence ID" value="KJH41727.1"/>
    <property type="molecule type" value="Genomic_DNA"/>
</dbReference>
<dbReference type="AlphaFoldDB" id="A0A0D8XD94"/>
<dbReference type="Proteomes" id="UP000053766">
    <property type="component" value="Unassembled WGS sequence"/>
</dbReference>
<protein>
    <submittedName>
        <fullName evidence="3">Uncharacterized protein</fullName>
    </submittedName>
</protein>
<feature type="transmembrane region" description="Helical" evidence="2">
    <location>
        <begin position="83"/>
        <end position="105"/>
    </location>
</feature>
<gene>
    <name evidence="3" type="ORF">DICVIV_12288</name>
</gene>
<keyword evidence="2" id="KW-0472">Membrane</keyword>
<reference evidence="3 4" key="1">
    <citation type="submission" date="2013-11" db="EMBL/GenBank/DDBJ databases">
        <title>Draft genome of the bovine lungworm Dictyocaulus viviparus.</title>
        <authorList>
            <person name="Mitreva M."/>
        </authorList>
    </citation>
    <scope>NUCLEOTIDE SEQUENCE [LARGE SCALE GENOMIC DNA]</scope>
    <source>
        <strain evidence="3 4">HannoverDv2000</strain>
    </source>
</reference>
<proteinExistence type="predicted"/>
<name>A0A0D8XD94_DICVI</name>
<reference evidence="4" key="2">
    <citation type="journal article" date="2016" name="Sci. Rep.">
        <title>Dictyocaulus viviparus genome, variome and transcriptome elucidate lungworm biology and support future intervention.</title>
        <authorList>
            <person name="McNulty S.N."/>
            <person name="Strube C."/>
            <person name="Rosa B.A."/>
            <person name="Martin J.C."/>
            <person name="Tyagi R."/>
            <person name="Choi Y.J."/>
            <person name="Wang Q."/>
            <person name="Hallsworth Pepin K."/>
            <person name="Zhang X."/>
            <person name="Ozersky P."/>
            <person name="Wilson R.K."/>
            <person name="Sternberg P.W."/>
            <person name="Gasser R.B."/>
            <person name="Mitreva M."/>
        </authorList>
    </citation>
    <scope>NUCLEOTIDE SEQUENCE [LARGE SCALE GENOMIC DNA]</scope>
    <source>
        <strain evidence="4">HannoverDv2000</strain>
    </source>
</reference>
<sequence>MADNIVRQLYVECKKKKVSTGNASDALVAKADDHEKLQQSKFEKYLDVKSKLLKEDIIRLELEKEQQHLIEAEQEIAAVELSFVFFQGFLATWIVFSPALAFLILFEEIELCYFLFAPLCFTNLLAINAEKRLQIRVSELRENASMMRKSQLDSASEQSMREIYQGMLEKLSEMHTKSRQSQQSSLLSRRLMLEQQVSSVNDEMILVRNEVNRLSSALDDTGYEGLLHATRRSAMAVMKARYTKIKDELLRLRLATHTLRIRARSVQSVSALEK</sequence>
<organism evidence="3 4">
    <name type="scientific">Dictyocaulus viviparus</name>
    <name type="common">Bovine lungworm</name>
    <dbReference type="NCBI Taxonomy" id="29172"/>
    <lineage>
        <taxon>Eukaryota</taxon>
        <taxon>Metazoa</taxon>
        <taxon>Ecdysozoa</taxon>
        <taxon>Nematoda</taxon>
        <taxon>Chromadorea</taxon>
        <taxon>Rhabditida</taxon>
        <taxon>Rhabditina</taxon>
        <taxon>Rhabditomorpha</taxon>
        <taxon>Strongyloidea</taxon>
        <taxon>Metastrongylidae</taxon>
        <taxon>Dictyocaulus</taxon>
    </lineage>
</organism>
<evidence type="ECO:0000256" key="1">
    <source>
        <dbReference type="SAM" id="Coils"/>
    </source>
</evidence>
<evidence type="ECO:0000256" key="2">
    <source>
        <dbReference type="SAM" id="Phobius"/>
    </source>
</evidence>
<accession>A0A0D8XD94</accession>